<organism evidence="1 2">
    <name type="scientific">Dickeya phage vB_DsoM_JA13</name>
    <dbReference type="NCBI Taxonomy" id="2283030"/>
    <lineage>
        <taxon>Viruses</taxon>
        <taxon>Duplodnaviria</taxon>
        <taxon>Heunggongvirae</taxon>
        <taxon>Uroviricota</taxon>
        <taxon>Caudoviricetes</taxon>
        <taxon>Salmondvirus</taxon>
        <taxon>Salmondvirus JA11</taxon>
    </lineage>
</organism>
<proteinExistence type="predicted"/>
<dbReference type="Pfam" id="PF17963">
    <property type="entry name" value="Big_9"/>
    <property type="match status" value="1"/>
</dbReference>
<dbReference type="Gene3D" id="2.60.40.3440">
    <property type="match status" value="1"/>
</dbReference>
<evidence type="ECO:0000313" key="1">
    <source>
        <dbReference type="EMBL" id="AXG66539.1"/>
    </source>
</evidence>
<evidence type="ECO:0000313" key="2">
    <source>
        <dbReference type="Proteomes" id="UP000263742"/>
    </source>
</evidence>
<name>A0A384ZWD0_9CAUD</name>
<protein>
    <submittedName>
        <fullName evidence="1">Uncharacterized protein</fullName>
    </submittedName>
</protein>
<dbReference type="Proteomes" id="UP000263742">
    <property type="component" value="Segment"/>
</dbReference>
<dbReference type="EMBL" id="MH460460">
    <property type="protein sequence ID" value="AXG66539.1"/>
    <property type="molecule type" value="Genomic_DNA"/>
</dbReference>
<gene>
    <name evidence="1" type="ORF">JA13_136</name>
</gene>
<sequence length="304" mass="34612">MISKPCVVDYWRNDVPVAPALTLETPNNVDFEIPLRSIMIQGARDFKTSESPSEGVLDKVPVQRGWRLTLIPISQPIHGSVKLSVDGESFIYTPLAGFVGQDCFAYAVTNGYQQSVVSNLTINCRRGYEYSLNVFRRNIDRTQHRMVVAPAFDFSEMNLPPVHMVYASWYYDQYREVKDGKITRIKKQRTLIGNTSWNRSFYDQVLAFAPTILNSGLSMTVNTFFDDILASGLLEDTAQTFKPQHLAGDVVIKLNLYTETKQTPLPADPTKTFRQLDLNKFTEIEFTVVERYGIRWTDSGNIQI</sequence>
<accession>A0A384ZWD0</accession>
<reference evidence="1 2" key="1">
    <citation type="journal article" date="2018" name="Front. Microbiol.">
        <title>Jumbo Bacteriophages Are Represented Within an Increasing Diversity of Environmental Viruses Infecting the Emerging Phytopathogen, Dickeya solani.</title>
        <authorList>
            <person name="Day A.W."/>
            <person name="Ahn J."/>
            <person name="Salmond G.P.C."/>
        </authorList>
    </citation>
    <scope>NUCLEOTIDE SEQUENCE [LARGE SCALE GENOMIC DNA]</scope>
</reference>